<accession>A0A2H0KCC2</accession>
<name>A0A2H0KCC2_9BACT</name>
<evidence type="ECO:0000313" key="3">
    <source>
        <dbReference type="Proteomes" id="UP000229342"/>
    </source>
</evidence>
<sequence length="71" mass="8017">MGSFRSHIEDRLVFFLRIGLAIIFIWFGLLKVAGYNPVWELVASVSPWLAEGVGLMVLEPVHNLTARYGSR</sequence>
<feature type="transmembrane region" description="Helical" evidence="1">
    <location>
        <begin position="12"/>
        <end position="29"/>
    </location>
</feature>
<protein>
    <recommendedName>
        <fullName evidence="4">DoxX family protein</fullName>
    </recommendedName>
</protein>
<keyword evidence="1" id="KW-1133">Transmembrane helix</keyword>
<evidence type="ECO:0000256" key="1">
    <source>
        <dbReference type="SAM" id="Phobius"/>
    </source>
</evidence>
<gene>
    <name evidence="2" type="ORF">COV91_05165</name>
</gene>
<dbReference type="EMBL" id="PCVG01000068">
    <property type="protein sequence ID" value="PIQ68243.1"/>
    <property type="molecule type" value="Genomic_DNA"/>
</dbReference>
<dbReference type="AlphaFoldDB" id="A0A2H0KCC2"/>
<comment type="caution">
    <text evidence="2">The sequence shown here is derived from an EMBL/GenBank/DDBJ whole genome shotgun (WGS) entry which is preliminary data.</text>
</comment>
<keyword evidence="1" id="KW-0812">Transmembrane</keyword>
<evidence type="ECO:0008006" key="4">
    <source>
        <dbReference type="Google" id="ProtNLM"/>
    </source>
</evidence>
<evidence type="ECO:0000313" key="2">
    <source>
        <dbReference type="EMBL" id="PIQ68243.1"/>
    </source>
</evidence>
<proteinExistence type="predicted"/>
<organism evidence="2 3">
    <name type="scientific">Candidatus Taylorbacteria bacterium CG11_big_fil_rev_8_21_14_0_20_46_11</name>
    <dbReference type="NCBI Taxonomy" id="1975025"/>
    <lineage>
        <taxon>Bacteria</taxon>
        <taxon>Candidatus Tayloriibacteriota</taxon>
    </lineage>
</organism>
<reference evidence="2 3" key="1">
    <citation type="submission" date="2017-09" db="EMBL/GenBank/DDBJ databases">
        <title>Depth-based differentiation of microbial function through sediment-hosted aquifers and enrichment of novel symbionts in the deep terrestrial subsurface.</title>
        <authorList>
            <person name="Probst A.J."/>
            <person name="Ladd B."/>
            <person name="Jarett J.K."/>
            <person name="Geller-Mcgrath D.E."/>
            <person name="Sieber C.M."/>
            <person name="Emerson J.B."/>
            <person name="Anantharaman K."/>
            <person name="Thomas B.C."/>
            <person name="Malmstrom R."/>
            <person name="Stieglmeier M."/>
            <person name="Klingl A."/>
            <person name="Woyke T."/>
            <person name="Ryan C.M."/>
            <person name="Banfield J.F."/>
        </authorList>
    </citation>
    <scope>NUCLEOTIDE SEQUENCE [LARGE SCALE GENOMIC DNA]</scope>
    <source>
        <strain evidence="2">CG11_big_fil_rev_8_21_14_0_20_46_11</strain>
    </source>
</reference>
<keyword evidence="1" id="KW-0472">Membrane</keyword>
<dbReference type="Proteomes" id="UP000229342">
    <property type="component" value="Unassembled WGS sequence"/>
</dbReference>